<dbReference type="GO" id="GO:0009267">
    <property type="term" value="P:cellular response to starvation"/>
    <property type="evidence" value="ECO:0007669"/>
    <property type="project" value="TreeGrafter"/>
</dbReference>
<evidence type="ECO:0000256" key="6">
    <source>
        <dbReference type="SAM" id="MobiDB-lite"/>
    </source>
</evidence>
<evidence type="ECO:0000256" key="3">
    <source>
        <dbReference type="ARBA" id="ARBA00022927"/>
    </source>
</evidence>
<keyword evidence="9" id="KW-1185">Reference proteome</keyword>
<feature type="repeat" description="CHCR" evidence="5">
    <location>
        <begin position="722"/>
        <end position="871"/>
    </location>
</feature>
<feature type="compositionally biased region" description="Basic and acidic residues" evidence="6">
    <location>
        <begin position="42"/>
        <end position="56"/>
    </location>
</feature>
<dbReference type="GO" id="GO:0000329">
    <property type="term" value="C:fungal-type vacuole membrane"/>
    <property type="evidence" value="ECO:0007669"/>
    <property type="project" value="UniProtKB-UniRule"/>
</dbReference>
<dbReference type="GO" id="GO:0005770">
    <property type="term" value="C:late endosome"/>
    <property type="evidence" value="ECO:0007669"/>
    <property type="project" value="UniProtKB-UniRule"/>
</dbReference>
<dbReference type="InterPro" id="IPR011990">
    <property type="entry name" value="TPR-like_helical_dom_sf"/>
</dbReference>
<feature type="domain" description="Vps41 beta-propeller" evidence="7">
    <location>
        <begin position="111"/>
        <end position="468"/>
    </location>
</feature>
<dbReference type="GO" id="GO:0034058">
    <property type="term" value="P:endosomal vesicle fusion"/>
    <property type="evidence" value="ECO:0007669"/>
    <property type="project" value="UniProtKB-UniRule"/>
</dbReference>
<dbReference type="Pfam" id="PF23556">
    <property type="entry name" value="TPR_Vps41"/>
    <property type="match status" value="1"/>
</dbReference>
<evidence type="ECO:0000256" key="4">
    <source>
        <dbReference type="PIRNR" id="PIRNR028921"/>
    </source>
</evidence>
<dbReference type="InterPro" id="IPR045111">
    <property type="entry name" value="Vps41/Vps8"/>
</dbReference>
<dbReference type="GO" id="GO:0030897">
    <property type="term" value="C:HOPS complex"/>
    <property type="evidence" value="ECO:0007669"/>
    <property type="project" value="UniProtKB-UniRule"/>
</dbReference>
<dbReference type="PANTHER" id="PTHR12616:SF1">
    <property type="entry name" value="VACUOLAR PROTEIN SORTING-ASSOCIATED PROTEIN 41 HOMOLOG"/>
    <property type="match status" value="1"/>
</dbReference>
<dbReference type="Pfam" id="PF23411">
    <property type="entry name" value="Beta-prop_Vps41"/>
    <property type="match status" value="1"/>
</dbReference>
<dbReference type="PIRSF" id="PIRSF028921">
    <property type="entry name" value="VPS41"/>
    <property type="match status" value="1"/>
</dbReference>
<feature type="compositionally biased region" description="Polar residues" evidence="6">
    <location>
        <begin position="57"/>
        <end position="70"/>
    </location>
</feature>
<evidence type="ECO:0000256" key="5">
    <source>
        <dbReference type="PROSITE-ProRule" id="PRU01006"/>
    </source>
</evidence>
<evidence type="ECO:0000313" key="8">
    <source>
        <dbReference type="EMBL" id="GMM55351.1"/>
    </source>
</evidence>
<evidence type="ECO:0000256" key="2">
    <source>
        <dbReference type="ARBA" id="ARBA00022448"/>
    </source>
</evidence>
<feature type="compositionally biased region" description="Acidic residues" evidence="6">
    <location>
        <begin position="83"/>
        <end position="108"/>
    </location>
</feature>
<comment type="function">
    <text evidence="4">Required for vacuolar assembly and vacuolar traffic.</text>
</comment>
<keyword evidence="2 4" id="KW-0813">Transport</keyword>
<name>A0AAV5RV36_MAUHU</name>
<feature type="compositionally biased region" description="Polar residues" evidence="6">
    <location>
        <begin position="7"/>
        <end position="19"/>
    </location>
</feature>
<comment type="similarity">
    <text evidence="1 4">Belongs to the VPS41 family.</text>
</comment>
<evidence type="ECO:0000259" key="7">
    <source>
        <dbReference type="Pfam" id="PF23411"/>
    </source>
</evidence>
<sequence>MDEDRASNASEVTNTTTGNEGSGDVVPPVTADQDSNDGQDGSQRDDGSSNKEEDRQPSSIPAETTEQNDVSSSTSNGGSGTDSENDDSSGSEDDDTSGSDEEDEDEEPPLLTYSRIKNIPIRLFQRDTISACNFHDSIFIFGTHSGMLYFTTPHFELIDTLKCHRSSILSIYTDGVSFATASIDGTIVTGLVEDIKSESLIAYDFKRPVNSVVLDTDYLTNRTFVSGGMAGELILSQRNWLGNKTDIVLAKGEGPILSIQKREDILFWFTSTGIHFYDIHSRTSLLNVELPKNDDNSNPFQIFKPHVYIPERDRIFIGWMDHIWTFKISLATKNGHDGFTHGNIGSMLSSAASSFKAMPEKDVDLEYHFVVPLLIAGIASFKDDQLLCLGYEKEYDSENELILKRMPPQLKIFNLIDGSEIYNDEIVCKDYEKLSINDYHLGKHIHPDGELPVEYYLICTSDAIKIKELTLKDHYDWFLKKNQFYEAWSISQYVVDDIDQLETGFKYIDNLLEEGEWGEIGSFMSKVATELSINTKALPTGTVLPDTIQLFNKEWEKLIDISMKEGKLSQLVDSIPYSLHFEHLSYDSILLHVLEQKDTTTFSKLIQCWPLSIFSATKIENKLQQLFETHDTLETFYVNQLIYLLLKDEKQSKALPYMIDVKDPKTIRILQNEPELFSQVMDKLMDIILIPTYISPKLRNAVINNMTLSEIEQALWEPIALIVANRNSISIDKVIATFQEYAKTHSNIDKLLLCILLKIDIIQPDLLVKYENDMINLLSRFDKGPLLEFLQSKTHYDVEKAIQICSSQNDLYYELIYLWGRIGETKKALSIIVNKLNDPSLAIDYIKSWGDVDLWDFLIEYTVDKPNFVDKLLNSYSYLGDKYANVVAGLNDNLRVEEVSSSIIHTLQETDRSYQVNENILKIVDKDTSNYAKRLLELRTRGTIRNPAVESA</sequence>
<comment type="caution">
    <text evidence="8">The sequence shown here is derived from an EMBL/GenBank/DDBJ whole genome shotgun (WGS) entry which is preliminary data.</text>
</comment>
<reference evidence="8 9" key="1">
    <citation type="journal article" date="2023" name="Elife">
        <title>Identification of key yeast species and microbe-microbe interactions impacting larval growth of Drosophila in the wild.</title>
        <authorList>
            <person name="Mure A."/>
            <person name="Sugiura Y."/>
            <person name="Maeda R."/>
            <person name="Honda K."/>
            <person name="Sakurai N."/>
            <person name="Takahashi Y."/>
            <person name="Watada M."/>
            <person name="Katoh T."/>
            <person name="Gotoh A."/>
            <person name="Gotoh Y."/>
            <person name="Taniguchi I."/>
            <person name="Nakamura K."/>
            <person name="Hayashi T."/>
            <person name="Katayama T."/>
            <person name="Uemura T."/>
            <person name="Hattori Y."/>
        </authorList>
    </citation>
    <scope>NUCLEOTIDE SEQUENCE [LARGE SCALE GENOMIC DNA]</scope>
    <source>
        <strain evidence="8 9">KH-74</strain>
    </source>
</reference>
<dbReference type="InterPro" id="IPR057780">
    <property type="entry name" value="Beta-prop_Vps41"/>
</dbReference>
<feature type="region of interest" description="Disordered" evidence="6">
    <location>
        <begin position="1"/>
        <end position="112"/>
    </location>
</feature>
<feature type="compositionally biased region" description="Low complexity" evidence="6">
    <location>
        <begin position="32"/>
        <end position="41"/>
    </location>
</feature>
<dbReference type="EMBL" id="BTGD01000005">
    <property type="protein sequence ID" value="GMM55351.1"/>
    <property type="molecule type" value="Genomic_DNA"/>
</dbReference>
<dbReference type="InterPro" id="IPR015943">
    <property type="entry name" value="WD40/YVTN_repeat-like_dom_sf"/>
</dbReference>
<dbReference type="PROSITE" id="PS50236">
    <property type="entry name" value="CHCR"/>
    <property type="match status" value="1"/>
</dbReference>
<dbReference type="InterPro" id="IPR000547">
    <property type="entry name" value="Clathrin_H-chain/VPS_repeat"/>
</dbReference>
<dbReference type="Gene3D" id="1.25.40.10">
    <property type="entry name" value="Tetratricopeptide repeat domain"/>
    <property type="match status" value="1"/>
</dbReference>
<evidence type="ECO:0000313" key="9">
    <source>
        <dbReference type="Proteomes" id="UP001377567"/>
    </source>
</evidence>
<keyword evidence="3 4" id="KW-0653">Protein transport</keyword>
<dbReference type="SUPFAM" id="SSF50978">
    <property type="entry name" value="WD40 repeat-like"/>
    <property type="match status" value="1"/>
</dbReference>
<dbReference type="Gene3D" id="2.130.10.10">
    <property type="entry name" value="YVTN repeat-like/Quinoprotein amine dehydrogenase"/>
    <property type="match status" value="1"/>
</dbReference>
<evidence type="ECO:0000256" key="1">
    <source>
        <dbReference type="ARBA" id="ARBA00009582"/>
    </source>
</evidence>
<dbReference type="GO" id="GO:0006623">
    <property type="term" value="P:protein targeting to vacuole"/>
    <property type="evidence" value="ECO:0007669"/>
    <property type="project" value="InterPro"/>
</dbReference>
<dbReference type="GO" id="GO:0016236">
    <property type="term" value="P:macroautophagy"/>
    <property type="evidence" value="ECO:0007669"/>
    <property type="project" value="TreeGrafter"/>
</dbReference>
<gene>
    <name evidence="8" type="ORF">DAKH74_019670</name>
</gene>
<dbReference type="Proteomes" id="UP001377567">
    <property type="component" value="Unassembled WGS sequence"/>
</dbReference>
<proteinExistence type="inferred from homology"/>
<organism evidence="8 9">
    <name type="scientific">Maudiozyma humilis</name>
    <name type="common">Sour dough yeast</name>
    <name type="synonym">Kazachstania humilis</name>
    <dbReference type="NCBI Taxonomy" id="51915"/>
    <lineage>
        <taxon>Eukaryota</taxon>
        <taxon>Fungi</taxon>
        <taxon>Dikarya</taxon>
        <taxon>Ascomycota</taxon>
        <taxon>Saccharomycotina</taxon>
        <taxon>Saccharomycetes</taxon>
        <taxon>Saccharomycetales</taxon>
        <taxon>Saccharomycetaceae</taxon>
        <taxon>Maudiozyma</taxon>
    </lineage>
</organism>
<dbReference type="SMART" id="SM00299">
    <property type="entry name" value="CLH"/>
    <property type="match status" value="1"/>
</dbReference>
<accession>A0AAV5RV36</accession>
<dbReference type="PANTHER" id="PTHR12616">
    <property type="entry name" value="VACUOLAR PROTEIN SORTING VPS41"/>
    <property type="match status" value="1"/>
</dbReference>
<dbReference type="InterPro" id="IPR036322">
    <property type="entry name" value="WD40_repeat_dom_sf"/>
</dbReference>
<comment type="subcellular location">
    <subcellularLocation>
        <location evidence="4">Vacuole</location>
    </subcellularLocation>
</comment>
<dbReference type="AlphaFoldDB" id="A0AAV5RV36"/>
<protein>
    <recommendedName>
        <fullName evidence="4">Vacuolar protein sorting-associated protein 41</fullName>
    </recommendedName>
</protein>
<keyword evidence="4" id="KW-0926">Vacuole</keyword>
<dbReference type="InterPro" id="IPR016902">
    <property type="entry name" value="Vps41"/>
</dbReference>